<organism evidence="1 2">
    <name type="scientific">Paenibacillus cellulosilyticus</name>
    <dbReference type="NCBI Taxonomy" id="375489"/>
    <lineage>
        <taxon>Bacteria</taxon>
        <taxon>Bacillati</taxon>
        <taxon>Bacillota</taxon>
        <taxon>Bacilli</taxon>
        <taxon>Bacillales</taxon>
        <taxon>Paenibacillaceae</taxon>
        <taxon>Paenibacillus</taxon>
    </lineage>
</organism>
<dbReference type="Proteomes" id="UP000246635">
    <property type="component" value="Unassembled WGS sequence"/>
</dbReference>
<protein>
    <submittedName>
        <fullName evidence="1">Uncharacterized protein</fullName>
    </submittedName>
</protein>
<accession>A0A2V2YR24</accession>
<comment type="caution">
    <text evidence="1">The sequence shown here is derived from an EMBL/GenBank/DDBJ whole genome shotgun (WGS) entry which is preliminary data.</text>
</comment>
<sequence length="65" mass="7240">MLPPSLAICDILTDTSDTISSKLVMLSFNGRHRPYSCAAQHQGRIFAQIETLESVRFRTSLISSK</sequence>
<gene>
    <name evidence="1" type="ORF">DFQ01_12269</name>
</gene>
<dbReference type="AlphaFoldDB" id="A0A2V2YR24"/>
<name>A0A2V2YR24_9BACL</name>
<dbReference type="EMBL" id="QGTQ01000022">
    <property type="protein sequence ID" value="PWV97338.1"/>
    <property type="molecule type" value="Genomic_DNA"/>
</dbReference>
<reference evidence="1 2" key="1">
    <citation type="submission" date="2018-05" db="EMBL/GenBank/DDBJ databases">
        <title>Genomic Encyclopedia of Type Strains, Phase III (KMG-III): the genomes of soil and plant-associated and newly described type strains.</title>
        <authorList>
            <person name="Whitman W."/>
        </authorList>
    </citation>
    <scope>NUCLEOTIDE SEQUENCE [LARGE SCALE GENOMIC DNA]</scope>
    <source>
        <strain evidence="1 2">CECT 5696</strain>
    </source>
</reference>
<evidence type="ECO:0000313" key="1">
    <source>
        <dbReference type="EMBL" id="PWV97338.1"/>
    </source>
</evidence>
<keyword evidence="2" id="KW-1185">Reference proteome</keyword>
<proteinExistence type="predicted"/>
<evidence type="ECO:0000313" key="2">
    <source>
        <dbReference type="Proteomes" id="UP000246635"/>
    </source>
</evidence>